<dbReference type="InterPro" id="IPR039542">
    <property type="entry name" value="Erv_N"/>
</dbReference>
<keyword evidence="1" id="KW-0472">Membrane</keyword>
<dbReference type="Pfam" id="PF13850">
    <property type="entry name" value="ERGIC_N"/>
    <property type="match status" value="1"/>
</dbReference>
<dbReference type="GO" id="GO:0005783">
    <property type="term" value="C:endoplasmic reticulum"/>
    <property type="evidence" value="ECO:0007669"/>
    <property type="project" value="TreeGrafter"/>
</dbReference>
<dbReference type="PANTHER" id="PTHR10984">
    <property type="entry name" value="ENDOPLASMIC RETICULUM-GOLGI INTERMEDIATE COMPARTMENT PROTEIN"/>
    <property type="match status" value="1"/>
</dbReference>
<dbReference type="EMBL" id="QGKW02001660">
    <property type="protein sequence ID" value="KAF2581195.1"/>
    <property type="molecule type" value="Genomic_DNA"/>
</dbReference>
<accession>A0A8S9JGL5</accession>
<evidence type="ECO:0000313" key="4">
    <source>
        <dbReference type="Proteomes" id="UP000712281"/>
    </source>
</evidence>
<evidence type="ECO:0000313" key="3">
    <source>
        <dbReference type="EMBL" id="KAF2581195.1"/>
    </source>
</evidence>
<keyword evidence="1" id="KW-1133">Transmembrane helix</keyword>
<comment type="caution">
    <text evidence="3">The sequence shown here is derived from an EMBL/GenBank/DDBJ whole genome shotgun (WGS) entry which is preliminary data.</text>
</comment>
<dbReference type="AlphaFoldDB" id="A0A8S9JGL5"/>
<keyword evidence="1" id="KW-0812">Transmembrane</keyword>
<evidence type="ECO:0000259" key="2">
    <source>
        <dbReference type="Pfam" id="PF13850"/>
    </source>
</evidence>
<feature type="domain" description="Endoplasmic reticulum vesicle transporter N-terminal" evidence="2">
    <location>
        <begin position="54"/>
        <end position="136"/>
    </location>
</feature>
<feature type="transmembrane region" description="Helical" evidence="1">
    <location>
        <begin position="35"/>
        <end position="53"/>
    </location>
</feature>
<dbReference type="GO" id="GO:0030134">
    <property type="term" value="C:COPII-coated ER to Golgi transport vesicle"/>
    <property type="evidence" value="ECO:0007669"/>
    <property type="project" value="TreeGrafter"/>
</dbReference>
<sequence>MVSPTKLKSVDFYRCDPLISLSLSHFSFLVMHVRMNIHIVGMNVISLHPWIVVKKILRDLTEASFSGAGLSIVAALVMMLLFGMELSSYLEVTTTTAVVVDKSSDGDFLRIDFNISFPALSCEFASLDVSDVLGTVSLSS</sequence>
<gene>
    <name evidence="3" type="ORF">F2Q68_00003262</name>
</gene>
<dbReference type="Proteomes" id="UP000712281">
    <property type="component" value="Unassembled WGS sequence"/>
</dbReference>
<name>A0A8S9JGL5_BRACR</name>
<organism evidence="3 4">
    <name type="scientific">Brassica cretica</name>
    <name type="common">Mustard</name>
    <dbReference type="NCBI Taxonomy" id="69181"/>
    <lineage>
        <taxon>Eukaryota</taxon>
        <taxon>Viridiplantae</taxon>
        <taxon>Streptophyta</taxon>
        <taxon>Embryophyta</taxon>
        <taxon>Tracheophyta</taxon>
        <taxon>Spermatophyta</taxon>
        <taxon>Magnoliopsida</taxon>
        <taxon>eudicotyledons</taxon>
        <taxon>Gunneridae</taxon>
        <taxon>Pentapetalae</taxon>
        <taxon>rosids</taxon>
        <taxon>malvids</taxon>
        <taxon>Brassicales</taxon>
        <taxon>Brassicaceae</taxon>
        <taxon>Brassiceae</taxon>
        <taxon>Brassica</taxon>
    </lineage>
</organism>
<reference evidence="3" key="1">
    <citation type="submission" date="2019-12" db="EMBL/GenBank/DDBJ databases">
        <title>Genome sequencing and annotation of Brassica cretica.</title>
        <authorList>
            <person name="Studholme D.J."/>
            <person name="Sarris P.F."/>
        </authorList>
    </citation>
    <scope>NUCLEOTIDE SEQUENCE</scope>
    <source>
        <strain evidence="3">PFS-001/15</strain>
        <tissue evidence="3">Leaf</tissue>
    </source>
</reference>
<dbReference type="InterPro" id="IPR045888">
    <property type="entry name" value="Erv"/>
</dbReference>
<dbReference type="PANTHER" id="PTHR10984:SF37">
    <property type="entry name" value="PROTEIN DISULFIDE-ISOMERASE 5-3"/>
    <property type="match status" value="1"/>
</dbReference>
<evidence type="ECO:0000256" key="1">
    <source>
        <dbReference type="SAM" id="Phobius"/>
    </source>
</evidence>
<feature type="transmembrane region" description="Helical" evidence="1">
    <location>
        <begin position="65"/>
        <end position="84"/>
    </location>
</feature>
<proteinExistence type="predicted"/>
<protein>
    <recommendedName>
        <fullName evidence="2">Endoplasmic reticulum vesicle transporter N-terminal domain-containing protein</fullName>
    </recommendedName>
</protein>